<dbReference type="PROSITE" id="PS00061">
    <property type="entry name" value="ADH_SHORT"/>
    <property type="match status" value="1"/>
</dbReference>
<dbReference type="AlphaFoldDB" id="A0A0D1Y8I3"/>
<name>A0A0D1Y8I3_9EURO</name>
<dbReference type="InterPro" id="IPR036291">
    <property type="entry name" value="NAD(P)-bd_dom_sf"/>
</dbReference>
<dbReference type="STRING" id="1016849.A0A0D1Y8I3"/>
<evidence type="ECO:0000256" key="2">
    <source>
        <dbReference type="ARBA" id="ARBA00022857"/>
    </source>
</evidence>
<evidence type="ECO:0000313" key="4">
    <source>
        <dbReference type="EMBL" id="KIV77064.1"/>
    </source>
</evidence>
<dbReference type="CDD" id="cd05233">
    <property type="entry name" value="SDR_c"/>
    <property type="match status" value="1"/>
</dbReference>
<protein>
    <submittedName>
        <fullName evidence="4">Uncharacterized protein</fullName>
    </submittedName>
</protein>
<dbReference type="InterPro" id="IPR002347">
    <property type="entry name" value="SDR_fam"/>
</dbReference>
<dbReference type="PANTHER" id="PTHR24321:SF8">
    <property type="entry name" value="ESTRADIOL 17-BETA-DEHYDROGENASE 8-RELATED"/>
    <property type="match status" value="1"/>
</dbReference>
<proteinExistence type="inferred from homology"/>
<dbReference type="OrthoDB" id="498125at2759"/>
<sequence>MSRFQDKVVFITGGTSGLGLETAQLFIKEGAKVFITDLEERSILERLPSPNAHFQQCDVSSPADCEAAIKACIKHYGRLDILFHNAGLCQSPASVVDQDPALYQKIISTNLFGYFYLAKFAIPQLEKQGEGAIIATASTAGVFGDYGFGSYGSSKARIINLTRMMALDHASAGIRVNCVCPGLMLTPMVAPITETPILLELLEKVIPMGRGAHPAEVAKVVAFLASDDASYITGQAIIADGGLTASSGQPNFLKVFAEMQAAHA</sequence>
<dbReference type="PRINTS" id="PR00081">
    <property type="entry name" value="GDHRDH"/>
</dbReference>
<dbReference type="Pfam" id="PF13561">
    <property type="entry name" value="adh_short_C2"/>
    <property type="match status" value="1"/>
</dbReference>
<dbReference type="Proteomes" id="UP000053599">
    <property type="component" value="Unassembled WGS sequence"/>
</dbReference>
<dbReference type="Gene3D" id="3.40.50.720">
    <property type="entry name" value="NAD(P)-binding Rossmann-like Domain"/>
    <property type="match status" value="1"/>
</dbReference>
<dbReference type="SUPFAM" id="SSF51735">
    <property type="entry name" value="NAD(P)-binding Rossmann-fold domains"/>
    <property type="match status" value="1"/>
</dbReference>
<dbReference type="FunFam" id="3.40.50.720:FF:000084">
    <property type="entry name" value="Short-chain dehydrogenase reductase"/>
    <property type="match status" value="1"/>
</dbReference>
<dbReference type="PANTHER" id="PTHR24321">
    <property type="entry name" value="DEHYDROGENASES, SHORT CHAIN"/>
    <property type="match status" value="1"/>
</dbReference>
<evidence type="ECO:0000256" key="3">
    <source>
        <dbReference type="ARBA" id="ARBA00023002"/>
    </source>
</evidence>
<comment type="similarity">
    <text evidence="1">Belongs to the short-chain dehydrogenases/reductases (SDR) family.</text>
</comment>
<dbReference type="InterPro" id="IPR020904">
    <property type="entry name" value="Sc_DH/Rdtase_CS"/>
</dbReference>
<organism evidence="4 5">
    <name type="scientific">Exophiala sideris</name>
    <dbReference type="NCBI Taxonomy" id="1016849"/>
    <lineage>
        <taxon>Eukaryota</taxon>
        <taxon>Fungi</taxon>
        <taxon>Dikarya</taxon>
        <taxon>Ascomycota</taxon>
        <taxon>Pezizomycotina</taxon>
        <taxon>Eurotiomycetes</taxon>
        <taxon>Chaetothyriomycetidae</taxon>
        <taxon>Chaetothyriales</taxon>
        <taxon>Herpotrichiellaceae</taxon>
        <taxon>Exophiala</taxon>
    </lineage>
</organism>
<evidence type="ECO:0000313" key="5">
    <source>
        <dbReference type="Proteomes" id="UP000053599"/>
    </source>
</evidence>
<accession>A0A0D1Y8I3</accession>
<dbReference type="EMBL" id="KN846954">
    <property type="protein sequence ID" value="KIV77064.1"/>
    <property type="molecule type" value="Genomic_DNA"/>
</dbReference>
<dbReference type="GO" id="GO:0016491">
    <property type="term" value="F:oxidoreductase activity"/>
    <property type="evidence" value="ECO:0007669"/>
    <property type="project" value="UniProtKB-KW"/>
</dbReference>
<dbReference type="NCBIfam" id="NF005559">
    <property type="entry name" value="PRK07231.1"/>
    <property type="match status" value="1"/>
</dbReference>
<gene>
    <name evidence="4" type="ORF">PV11_08900</name>
</gene>
<keyword evidence="3" id="KW-0560">Oxidoreductase</keyword>
<reference evidence="4 5" key="1">
    <citation type="submission" date="2015-01" db="EMBL/GenBank/DDBJ databases">
        <title>The Genome Sequence of Exophiala sideris CBS121828.</title>
        <authorList>
            <consortium name="The Broad Institute Genomics Platform"/>
            <person name="Cuomo C."/>
            <person name="de Hoog S."/>
            <person name="Gorbushina A."/>
            <person name="Stielow B."/>
            <person name="Teixiera M."/>
            <person name="Abouelleil A."/>
            <person name="Chapman S.B."/>
            <person name="Priest M."/>
            <person name="Young S.K."/>
            <person name="Wortman J."/>
            <person name="Nusbaum C."/>
            <person name="Birren B."/>
        </authorList>
    </citation>
    <scope>NUCLEOTIDE SEQUENCE [LARGE SCALE GENOMIC DNA]</scope>
    <source>
        <strain evidence="4 5">CBS 121828</strain>
    </source>
</reference>
<dbReference type="PRINTS" id="PR00080">
    <property type="entry name" value="SDRFAMILY"/>
</dbReference>
<keyword evidence="2" id="KW-0521">NADP</keyword>
<evidence type="ECO:0000256" key="1">
    <source>
        <dbReference type="ARBA" id="ARBA00006484"/>
    </source>
</evidence>
<dbReference type="HOGENOM" id="CLU_010194_1_2_1"/>